<dbReference type="HOGENOM" id="CLU_153115_1_0_3"/>
<dbReference type="AlphaFoldDB" id="K9USK9"/>
<protein>
    <recommendedName>
        <fullName evidence="3">Ribbon-helix-helix protein, copG family</fullName>
    </recommendedName>
</protein>
<accession>K9USK9</accession>
<organism evidence="1 2">
    <name type="scientific">Chamaesiphon minutus (strain ATCC 27169 / PCC 6605)</name>
    <dbReference type="NCBI Taxonomy" id="1173020"/>
    <lineage>
        <taxon>Bacteria</taxon>
        <taxon>Bacillati</taxon>
        <taxon>Cyanobacteriota</taxon>
        <taxon>Cyanophyceae</taxon>
        <taxon>Gomontiellales</taxon>
        <taxon>Chamaesiphonaceae</taxon>
        <taxon>Chamaesiphon</taxon>
    </lineage>
</organism>
<keyword evidence="1" id="KW-0614">Plasmid</keyword>
<keyword evidence="2" id="KW-1185">Reference proteome</keyword>
<evidence type="ECO:0008006" key="3">
    <source>
        <dbReference type="Google" id="ProtNLM"/>
    </source>
</evidence>
<evidence type="ECO:0000313" key="1">
    <source>
        <dbReference type="EMBL" id="AFY97244.1"/>
    </source>
</evidence>
<geneLocation type="plasmid" evidence="1 2">
    <name>pCHA6605.02</name>
</geneLocation>
<name>K9USK9_CHAP6</name>
<dbReference type="Proteomes" id="UP000010366">
    <property type="component" value="Plasmid pCHA6605.02"/>
</dbReference>
<gene>
    <name evidence="1" type="ORF">Cha6605_6427</name>
</gene>
<dbReference type="EMBL" id="CP003602">
    <property type="protein sequence ID" value="AFY97244.1"/>
    <property type="molecule type" value="Genomic_DNA"/>
</dbReference>
<dbReference type="Pfam" id="PF21983">
    <property type="entry name" value="NikA-like"/>
    <property type="match status" value="1"/>
</dbReference>
<dbReference type="InterPro" id="IPR053842">
    <property type="entry name" value="NikA-like"/>
</dbReference>
<evidence type="ECO:0000313" key="2">
    <source>
        <dbReference type="Proteomes" id="UP000010366"/>
    </source>
</evidence>
<proteinExistence type="predicted"/>
<sequence length="126" mass="13813">MGGDGFPPDRNHFSRAFSTSFNNMTFKRTQAEPLSCQCNIRLTPSEMEELKDAASVAGITVSTYIRQRALGRRVAANTDMTTIRELRRIGGLLKHIHNESGGAYSQLTADTLIEIQKAIVSIGNGL</sequence>
<reference evidence="1 2" key="1">
    <citation type="submission" date="2012-05" db="EMBL/GenBank/DDBJ databases">
        <title>Finished plasmid 2 of genome of Chamaesiphon sp. PCC 6605.</title>
        <authorList>
            <consortium name="US DOE Joint Genome Institute"/>
            <person name="Gugger M."/>
            <person name="Coursin T."/>
            <person name="Rippka R."/>
            <person name="Tandeau De Marsac N."/>
            <person name="Huntemann M."/>
            <person name="Wei C.-L."/>
            <person name="Han J."/>
            <person name="Detter J.C."/>
            <person name="Han C."/>
            <person name="Tapia R."/>
            <person name="Chen A."/>
            <person name="Kyrpides N."/>
            <person name="Mavromatis K."/>
            <person name="Markowitz V."/>
            <person name="Szeto E."/>
            <person name="Ivanova N."/>
            <person name="Pagani I."/>
            <person name="Pati A."/>
            <person name="Goodwin L."/>
            <person name="Nordberg H.P."/>
            <person name="Cantor M.N."/>
            <person name="Hua S.X."/>
            <person name="Woyke T."/>
            <person name="Kerfeld C.A."/>
        </authorList>
    </citation>
    <scope>NUCLEOTIDE SEQUENCE [LARGE SCALE GENOMIC DNA]</scope>
    <source>
        <strain evidence="2">ATCC 27169 / PCC 6605</strain>
        <plasmid evidence="2">Plasmid pCHA6605.02</plasmid>
    </source>
</reference>
<dbReference type="KEGG" id="cmp:Cha6605_6427"/>